<dbReference type="PROSITE" id="PS51257">
    <property type="entry name" value="PROKAR_LIPOPROTEIN"/>
    <property type="match status" value="1"/>
</dbReference>
<keyword evidence="1" id="KW-0732">Signal</keyword>
<evidence type="ECO:0000256" key="1">
    <source>
        <dbReference type="SAM" id="SignalP"/>
    </source>
</evidence>
<accession>A0ABM7PIQ6</accession>
<feature type="domain" description="Solute-binding protein family 5" evidence="2">
    <location>
        <begin position="95"/>
        <end position="521"/>
    </location>
</feature>
<protein>
    <submittedName>
        <fullName evidence="3">Peptide ABC transporter substrate-binding protein</fullName>
    </submittedName>
</protein>
<reference evidence="3 4" key="1">
    <citation type="submission" date="2021-02" db="EMBL/GenBank/DDBJ databases">
        <title>Complete genome of Desulfoluna sp. strain ASN36.</title>
        <authorList>
            <person name="Takahashi A."/>
            <person name="Kojima H."/>
            <person name="Fukui M."/>
        </authorList>
    </citation>
    <scope>NUCLEOTIDE SEQUENCE [LARGE SCALE GENOMIC DNA]</scope>
    <source>
        <strain evidence="3 4">ASN36</strain>
    </source>
</reference>
<dbReference type="Gene3D" id="3.10.105.10">
    <property type="entry name" value="Dipeptide-binding Protein, Domain 3"/>
    <property type="match status" value="1"/>
</dbReference>
<dbReference type="SUPFAM" id="SSF53850">
    <property type="entry name" value="Periplasmic binding protein-like II"/>
    <property type="match status" value="1"/>
</dbReference>
<name>A0ABM7PIQ6_9BACT</name>
<dbReference type="InterPro" id="IPR000914">
    <property type="entry name" value="SBP_5_dom"/>
</dbReference>
<dbReference type="EMBL" id="AP024488">
    <property type="protein sequence ID" value="BCS97458.1"/>
    <property type="molecule type" value="Genomic_DNA"/>
</dbReference>
<evidence type="ECO:0000259" key="2">
    <source>
        <dbReference type="Pfam" id="PF00496"/>
    </source>
</evidence>
<dbReference type="InterPro" id="IPR039424">
    <property type="entry name" value="SBP_5"/>
</dbReference>
<proteinExistence type="predicted"/>
<feature type="chain" id="PRO_5046377898" evidence="1">
    <location>
        <begin position="23"/>
        <end position="603"/>
    </location>
</feature>
<dbReference type="InterPro" id="IPR030678">
    <property type="entry name" value="Peptide/Ni-bd"/>
</dbReference>
<gene>
    <name evidence="3" type="ORF">DSLASN_30900</name>
</gene>
<evidence type="ECO:0000313" key="3">
    <source>
        <dbReference type="EMBL" id="BCS97458.1"/>
    </source>
</evidence>
<dbReference type="Gene3D" id="3.40.190.10">
    <property type="entry name" value="Periplasmic binding protein-like II"/>
    <property type="match status" value="1"/>
</dbReference>
<sequence length="603" mass="68225">MNRARALKSMLFLLLTFFIATACSDKKEEPQETAQEPTKMKVVRPVVKNPDTFVLEDYGTVRSIDPACAYDNVSHQRIMNLYEGLIAFDGSATDKFVPLLAEEVPSVENGGISDGGKTYTFKIRKGVTFHAGGELTPEDVAYSIKRHMVVDQDGGPMWMMLEALIGETSTRDKEGTIIPGIFEKIDKSVSVNGDTVTLHLPQPFPPLLAVLAYSYGGVILDKEWTIENGGWDGTLENAAKYNNPAFGSEPLHHISNGTGAYTMLKWEPSKSFIFERFDGYWGEKPALKTAIFRYNKEWSSRKLALQNGDADRVQVDTQYLPEVEAMKDVVVHSVPQLSVSAALFCQQVNPEANPNIGSGKLDGEGIPADFFSDAHVRRAFLHAFDRATYAKDVWNDRVVMPTSPNANGLPYYIRVPVYNFSLEKAKEEMQKAWGGKVWEKGFKMVITHNTGNAQREAAAHMLAENIMSLSPKFQIEVRNVDWKDYTVAYRKYQFPIFLIGWGADYPDPDNFLFTFMSSQGVYGKYMAYENEEVDRLCKEGRFEVDPEKRRAIYERLQNLWYEEAVGCMIYQKIDNFAYRSNIKGFVPHPMLDAAWEDLKKISK</sequence>
<keyword evidence="4" id="KW-1185">Reference proteome</keyword>
<dbReference type="RefSeq" id="WP_236888882.1">
    <property type="nucleotide sequence ID" value="NZ_AP024488.1"/>
</dbReference>
<dbReference type="PIRSF" id="PIRSF002741">
    <property type="entry name" value="MppA"/>
    <property type="match status" value="1"/>
</dbReference>
<dbReference type="Pfam" id="PF00496">
    <property type="entry name" value="SBP_bac_5"/>
    <property type="match status" value="1"/>
</dbReference>
<organism evidence="3 4">
    <name type="scientific">Desulfoluna limicola</name>
    <dbReference type="NCBI Taxonomy" id="2810562"/>
    <lineage>
        <taxon>Bacteria</taxon>
        <taxon>Pseudomonadati</taxon>
        <taxon>Thermodesulfobacteriota</taxon>
        <taxon>Desulfobacteria</taxon>
        <taxon>Desulfobacterales</taxon>
        <taxon>Desulfolunaceae</taxon>
        <taxon>Desulfoluna</taxon>
    </lineage>
</organism>
<dbReference type="Proteomes" id="UP001320148">
    <property type="component" value="Chromosome"/>
</dbReference>
<dbReference type="PANTHER" id="PTHR30290">
    <property type="entry name" value="PERIPLASMIC BINDING COMPONENT OF ABC TRANSPORTER"/>
    <property type="match status" value="1"/>
</dbReference>
<dbReference type="CDD" id="cd08512">
    <property type="entry name" value="PBP2_NikA_DppA_OppA_like_7"/>
    <property type="match status" value="1"/>
</dbReference>
<evidence type="ECO:0000313" key="4">
    <source>
        <dbReference type="Proteomes" id="UP001320148"/>
    </source>
</evidence>
<dbReference type="PANTHER" id="PTHR30290:SF34">
    <property type="entry name" value="ABC TRANSPORTER, PERIPLASMIC OLIGO-PEPTIDE BINDING PROTEIN, PUTATIVE-RELATED"/>
    <property type="match status" value="1"/>
</dbReference>
<feature type="signal peptide" evidence="1">
    <location>
        <begin position="1"/>
        <end position="22"/>
    </location>
</feature>